<proteinExistence type="predicted"/>
<dbReference type="AlphaFoldDB" id="B1WXY5"/>
<dbReference type="eggNOG" id="ENOG502ZC6B">
    <property type="taxonomic scope" value="Bacteria"/>
</dbReference>
<gene>
    <name evidence="1" type="ordered locus">cce_1622</name>
</gene>
<protein>
    <recommendedName>
        <fullName evidence="3">SRPBCC family protein</fullName>
    </recommendedName>
</protein>
<dbReference type="KEGG" id="cyt:cce_1622"/>
<organism evidence="1 2">
    <name type="scientific">Crocosphaera subtropica (strain ATCC 51142 / BH68)</name>
    <name type="common">Cyanothece sp. (strain ATCC 51142)</name>
    <dbReference type="NCBI Taxonomy" id="43989"/>
    <lineage>
        <taxon>Bacteria</taxon>
        <taxon>Bacillati</taxon>
        <taxon>Cyanobacteriota</taxon>
        <taxon>Cyanophyceae</taxon>
        <taxon>Oscillatoriophycideae</taxon>
        <taxon>Chroococcales</taxon>
        <taxon>Aphanothecaceae</taxon>
        <taxon>Crocosphaera</taxon>
        <taxon>Crocosphaera subtropica</taxon>
    </lineage>
</organism>
<evidence type="ECO:0000313" key="1">
    <source>
        <dbReference type="EMBL" id="ACB50972.1"/>
    </source>
</evidence>
<keyword evidence="2" id="KW-1185">Reference proteome</keyword>
<dbReference type="Proteomes" id="UP000001203">
    <property type="component" value="Chromosome circular"/>
</dbReference>
<dbReference type="HOGENOM" id="CLU_125421_0_0_3"/>
<dbReference type="SUPFAM" id="SSF55961">
    <property type="entry name" value="Bet v1-like"/>
    <property type="match status" value="1"/>
</dbReference>
<evidence type="ECO:0008006" key="3">
    <source>
        <dbReference type="Google" id="ProtNLM"/>
    </source>
</evidence>
<dbReference type="EMBL" id="CP000806">
    <property type="protein sequence ID" value="ACB50972.1"/>
    <property type="molecule type" value="Genomic_DNA"/>
</dbReference>
<name>B1WXY5_CROS5</name>
<sequence length="169" mass="19182">MPDHFYGGADVILNFSLKLMFAQGRLFCRFSLYKRYRAMSTAPLDVLWYKLINVADVSWHPLFSKTNVPLGLIAKPGLIYKAVTRLTPIPVRLFVENVRPGELLSLRVLTIPGMEQKITYQVESTLCGTYISYSVTLKGWLSPLIWWLIKPYSARVATELAQAAEQLLA</sequence>
<reference evidence="1 2" key="1">
    <citation type="journal article" date="2008" name="Proc. Natl. Acad. Sci. U.S.A.">
        <title>The genome of Cyanothece 51142, a unicellular diazotrophic cyanobacterium important in the marine nitrogen cycle.</title>
        <authorList>
            <person name="Welsh E.A."/>
            <person name="Liberton M."/>
            <person name="Stoeckel J."/>
            <person name="Loh T."/>
            <person name="Elvitigala T."/>
            <person name="Wang C."/>
            <person name="Wollam A."/>
            <person name="Fulton R.S."/>
            <person name="Clifton S.W."/>
            <person name="Jacobs J.M."/>
            <person name="Aurora R."/>
            <person name="Ghosh B.K."/>
            <person name="Sherman L.A."/>
            <person name="Smith R.D."/>
            <person name="Wilson R.K."/>
            <person name="Pakrasi H.B."/>
        </authorList>
    </citation>
    <scope>NUCLEOTIDE SEQUENCE [LARGE SCALE GENOMIC DNA]</scope>
    <source>
        <strain evidence="2">ATCC 51142 / BH68</strain>
    </source>
</reference>
<accession>B1WXY5</accession>
<evidence type="ECO:0000313" key="2">
    <source>
        <dbReference type="Proteomes" id="UP000001203"/>
    </source>
</evidence>